<gene>
    <name evidence="1" type="ORF">FE251_13815</name>
</gene>
<dbReference type="PANTHER" id="PTHR10091:SF0">
    <property type="entry name" value="GALACTOSE MUTAROTASE"/>
    <property type="match status" value="1"/>
</dbReference>
<dbReference type="SUPFAM" id="SSF74650">
    <property type="entry name" value="Galactose mutarotase-like"/>
    <property type="match status" value="1"/>
</dbReference>
<dbReference type="InterPro" id="IPR014718">
    <property type="entry name" value="GH-type_carb-bd"/>
</dbReference>
<dbReference type="EMBL" id="CP040899">
    <property type="protein sequence ID" value="QDB80336.1"/>
    <property type="molecule type" value="Genomic_DNA"/>
</dbReference>
<accession>A0ABX5VRR3</accession>
<organism evidence="1 2">
    <name type="scientific">Georgenia wutianyii</name>
    <dbReference type="NCBI Taxonomy" id="2585135"/>
    <lineage>
        <taxon>Bacteria</taxon>
        <taxon>Bacillati</taxon>
        <taxon>Actinomycetota</taxon>
        <taxon>Actinomycetes</taxon>
        <taxon>Micrococcales</taxon>
        <taxon>Bogoriellaceae</taxon>
        <taxon>Georgenia</taxon>
    </lineage>
</organism>
<sequence>MPVPAPAVELTAGDYAATVVPTGAGLASLTWRGRHVVVPHEPEELPLGYLGKTLVPWPNRIADGTYEYDGERHEVPVNERATGAALHGLACWSVWQVVERSAEHVVLELELAPRYGYPFHLHSSVTYRLSPEGGLDVRITSRNIGTRTAPYGSSTHPYLTCDLRPVDECTLRVPATTVLTVDERLRPVATSPAGDVGLDLPGTAPMGTTQVDHAFTGLPDGGWTVSLADESLRVRLHADAPWVQVYSGERVERRGVAVEPMTCPPDAFNSGTDLVELAPGESHTLALRIDAVEG</sequence>
<dbReference type="Gene3D" id="2.70.98.10">
    <property type="match status" value="1"/>
</dbReference>
<protein>
    <submittedName>
        <fullName evidence="1">Aldose-1-epimerase</fullName>
    </submittedName>
</protein>
<evidence type="ECO:0000313" key="1">
    <source>
        <dbReference type="EMBL" id="QDB80336.1"/>
    </source>
</evidence>
<name>A0ABX5VRR3_9MICO</name>
<dbReference type="InterPro" id="IPR008183">
    <property type="entry name" value="Aldose_1/G6P_1-epimerase"/>
</dbReference>
<dbReference type="Pfam" id="PF01263">
    <property type="entry name" value="Aldose_epim"/>
    <property type="match status" value="1"/>
</dbReference>
<dbReference type="InterPro" id="IPR011013">
    <property type="entry name" value="Gal_mutarotase_sf_dom"/>
</dbReference>
<dbReference type="NCBIfam" id="NF011719">
    <property type="entry name" value="PRK15172.1"/>
    <property type="match status" value="1"/>
</dbReference>
<dbReference type="RefSeq" id="WP_139949061.1">
    <property type="nucleotide sequence ID" value="NZ_CP040899.1"/>
</dbReference>
<keyword evidence="2" id="KW-1185">Reference proteome</keyword>
<evidence type="ECO:0000313" key="2">
    <source>
        <dbReference type="Proteomes" id="UP000313948"/>
    </source>
</evidence>
<dbReference type="InterPro" id="IPR037480">
    <property type="entry name" value="YihR-like"/>
</dbReference>
<dbReference type="PANTHER" id="PTHR10091">
    <property type="entry name" value="ALDOSE-1-EPIMERASE"/>
    <property type="match status" value="1"/>
</dbReference>
<proteinExistence type="predicted"/>
<reference evidence="1 2" key="1">
    <citation type="submission" date="2019-05" db="EMBL/GenBank/DDBJ databases">
        <title>Georgenia *** sp. nov., and Georgenia *** sp. nov., isolated from the intestinal contents of plateau pika (Ochotona curzoniae) in the Qinghai-Tibet plateau of China.</title>
        <authorList>
            <person name="Tian Z."/>
        </authorList>
    </citation>
    <scope>NUCLEOTIDE SEQUENCE [LARGE SCALE GENOMIC DNA]</scope>
    <source>
        <strain evidence="1 2">Z294</strain>
    </source>
</reference>
<dbReference type="CDD" id="cd09022">
    <property type="entry name" value="Aldose_epim_Ec_YihR"/>
    <property type="match status" value="1"/>
</dbReference>
<dbReference type="Proteomes" id="UP000313948">
    <property type="component" value="Chromosome"/>
</dbReference>